<comment type="caution">
    <text evidence="1">The sequence shown here is derived from an EMBL/GenBank/DDBJ whole genome shotgun (WGS) entry which is preliminary data.</text>
</comment>
<reference evidence="1 2" key="1">
    <citation type="journal article" date="2019" name="Sci. Rep.">
        <title>Nanopore sequencing improves the draft genome of the human pathogenic amoeba Naegleria fowleri.</title>
        <authorList>
            <person name="Liechti N."/>
            <person name="Schurch N."/>
            <person name="Bruggmann R."/>
            <person name="Wittwer M."/>
        </authorList>
    </citation>
    <scope>NUCLEOTIDE SEQUENCE [LARGE SCALE GENOMIC DNA]</scope>
    <source>
        <strain evidence="1 2">ATCC 30894</strain>
    </source>
</reference>
<organism evidence="1 2">
    <name type="scientific">Naegleria fowleri</name>
    <name type="common">Brain eating amoeba</name>
    <dbReference type="NCBI Taxonomy" id="5763"/>
    <lineage>
        <taxon>Eukaryota</taxon>
        <taxon>Discoba</taxon>
        <taxon>Heterolobosea</taxon>
        <taxon>Tetramitia</taxon>
        <taxon>Eutetramitia</taxon>
        <taxon>Vahlkampfiidae</taxon>
        <taxon>Naegleria</taxon>
    </lineage>
</organism>
<dbReference type="VEuPathDB" id="AmoebaDB:NfTy_037430"/>
<protein>
    <recommendedName>
        <fullName evidence="3">Peptidase M4 C-terminal domain-containing protein</fullName>
    </recommendedName>
</protein>
<evidence type="ECO:0008006" key="3">
    <source>
        <dbReference type="Google" id="ProtNLM"/>
    </source>
</evidence>
<dbReference type="OrthoDB" id="2319423at2759"/>
<dbReference type="EMBL" id="VFQX01000016">
    <property type="protein sequence ID" value="KAF0980911.1"/>
    <property type="molecule type" value="Genomic_DNA"/>
</dbReference>
<evidence type="ECO:0000313" key="2">
    <source>
        <dbReference type="Proteomes" id="UP000444721"/>
    </source>
</evidence>
<dbReference type="OMA" id="SHERTPN"/>
<accession>A0A6A5C1N0</accession>
<evidence type="ECO:0000313" key="1">
    <source>
        <dbReference type="EMBL" id="KAF0980911.1"/>
    </source>
</evidence>
<dbReference type="RefSeq" id="XP_044565624.1">
    <property type="nucleotide sequence ID" value="XM_044703246.1"/>
</dbReference>
<keyword evidence="2" id="KW-1185">Reference proteome</keyword>
<dbReference type="AlphaFoldDB" id="A0A6A5C1N0"/>
<gene>
    <name evidence="1" type="ORF">FDP41_012699</name>
</gene>
<dbReference type="Proteomes" id="UP000444721">
    <property type="component" value="Unassembled WGS sequence"/>
</dbReference>
<dbReference type="VEuPathDB" id="AmoebaDB:FDP41_012699"/>
<name>A0A6A5C1N0_NAEFO</name>
<sequence>MSGSHERTPNHAGTVLRFYPQDVSVTEDSKTLLAKVEQCLVPQIVEDGPKDSEMSTVGPHGEIVKISKIKDLRDLFSPEFDMLHTFTATRLTANMWRNTLESLTQTFDDPKLKNAASYWDNNPHGTLTISPYGLQDEMNAYYQRLQVGCELKFGYFQSEKGQKIFTCQTPDVVAHEAGHYSLDRLRPEFMNSNQMQTHGLHEAFGDISALSFVFADDAMANALIITTHGNLHSSQNFAAKLAEQFGISLGMHGYLRNADADYKLSDVENEEHALSEVFTGAYYDALARAFKDATNQYPYYHPANLLQAVSEFARGLLLHTIVTVQKDEPEFSDIARHLIETVIPQHGKVAPARVAYLKSLNWREYFEKEFTRREINIPSNLLQHKPKEKMKKKSIIEMRSKERKEILKSVCGGLRKFKK</sequence>
<proteinExistence type="predicted"/>
<dbReference type="GeneID" id="68119914"/>
<dbReference type="SUPFAM" id="SSF55486">
    <property type="entry name" value="Metalloproteases ('zincins'), catalytic domain"/>
    <property type="match status" value="1"/>
</dbReference>